<dbReference type="RefSeq" id="WP_155431408.1">
    <property type="nucleotide sequence ID" value="NZ_WNJO01000005.1"/>
</dbReference>
<accession>A0A7X2XW26</accession>
<organism evidence="1 2">
    <name type="scientific">Secundilactobacillus folii</name>
    <dbReference type="NCBI Taxonomy" id="2678357"/>
    <lineage>
        <taxon>Bacteria</taxon>
        <taxon>Bacillati</taxon>
        <taxon>Bacillota</taxon>
        <taxon>Bacilli</taxon>
        <taxon>Lactobacillales</taxon>
        <taxon>Lactobacillaceae</taxon>
        <taxon>Secundilactobacillus</taxon>
    </lineage>
</organism>
<protein>
    <submittedName>
        <fullName evidence="1">Uncharacterized protein</fullName>
    </submittedName>
</protein>
<sequence>MLTRFFSKAYLFGKEQIAMISIYRSRILSLIKTDFTFDFVAATKYLIGEMASEGISVDKKAQIAQGELWQLILQKLEKEIQRS</sequence>
<comment type="caution">
    <text evidence="1">The sequence shown here is derived from an EMBL/GenBank/DDBJ whole genome shotgun (WGS) entry which is preliminary data.</text>
</comment>
<name>A0A7X2XW26_9LACO</name>
<reference evidence="1 2" key="1">
    <citation type="submission" date="2019-11" db="EMBL/GenBank/DDBJ databases">
        <title>Lactobacillus sp. nov. CRM56-3, isolated from fermented tea leaves.</title>
        <authorList>
            <person name="Phuengjayaem S."/>
            <person name="Tanasupawat S."/>
        </authorList>
    </citation>
    <scope>NUCLEOTIDE SEQUENCE [LARGE SCALE GENOMIC DNA]</scope>
    <source>
        <strain evidence="1 2">CRM56-3</strain>
    </source>
</reference>
<dbReference type="EMBL" id="WNJO01000005">
    <property type="protein sequence ID" value="MTV82135.1"/>
    <property type="molecule type" value="Genomic_DNA"/>
</dbReference>
<evidence type="ECO:0000313" key="2">
    <source>
        <dbReference type="Proteomes" id="UP000466388"/>
    </source>
</evidence>
<dbReference type="Proteomes" id="UP000466388">
    <property type="component" value="Unassembled WGS sequence"/>
</dbReference>
<evidence type="ECO:0000313" key="1">
    <source>
        <dbReference type="EMBL" id="MTV82135.1"/>
    </source>
</evidence>
<gene>
    <name evidence="1" type="ORF">GM612_05640</name>
</gene>
<dbReference type="AlphaFoldDB" id="A0A7X2XW26"/>
<proteinExistence type="predicted"/>
<keyword evidence="2" id="KW-1185">Reference proteome</keyword>